<name>A0A850HLJ2_9FIRM</name>
<gene>
    <name evidence="5" type="ORF">G5A66_09665</name>
    <name evidence="4" type="ORF">G5A75_09690</name>
</gene>
<sequence>MKKKAFAMVLSFLTAICLFPAVSLAANSDVAEVNGTKYETLKKAVENAPDGSTVTLLSDVTEDITFDKNITVDGGSKYTISGLSTVKAGTLQNLTLKPNETNSKGSLLSLGNSGASTSIQLENVTVHYSVTKRDGGNAVTASGNKADITINRCHFINTPNNNGVTIEAPEWSYGLYINGQDDTGRISFTNSEFNGAFRTMLPNVSGNFLIENCNFTNSVYSVSNGPTSGAGLEATTITTSTAANNQIVVKNNTFDNAGSIYLQTQADFTGNTIKYDKFEHYIQVKGSIGTPVDFRENTFQAGANDLIIIDVAATPILLPAGQPAVNYWVWADTPDDVRPADYRDYKYRYNEDGTITFMPQSDVALEQFFLQKDSGNIQVNTNDTVLIEKDLKLKDLVIEADKKITFEIAEGSTLEITGDLAIQGNVMVTGGGKLIIQNQGTVSVDPEALFEVSLDTQLENNGTITNHGEVTIPDHTTGTGTLEGSGSVEKLHNAKHIEAVAPTCDTAGNIEYWYCDYCNKYYSDQDLTQEISKEKTVLKALGHKYKDGICTVCGKADPNTKPNTPQTNGQNSGTSSQKPANSRVPKTGDTNHIGWLLTLSLGSLLTLLVMKRYNNKKADK</sequence>
<feature type="region of interest" description="Disordered" evidence="1">
    <location>
        <begin position="556"/>
        <end position="587"/>
    </location>
</feature>
<reference evidence="6 7" key="1">
    <citation type="journal article" date="2020" name="Cell Host Microbe">
        <title>Functional and Genomic Variation between Human-Derived Isolates of Lachnospiraceae Reveals Inter- and Intra-Species Diversity.</title>
        <authorList>
            <person name="Sorbara M.T."/>
            <person name="Littmann E.R."/>
            <person name="Fontana E."/>
            <person name="Moody T.U."/>
            <person name="Kohout C.E."/>
            <person name="Gjonbalaj M."/>
            <person name="Eaton V."/>
            <person name="Seok R."/>
            <person name="Leiner I.M."/>
            <person name="Pamer E.G."/>
        </authorList>
    </citation>
    <scope>NUCLEOTIDE SEQUENCE [LARGE SCALE GENOMIC DNA]</scope>
    <source>
        <strain evidence="5 6">MSK.17.11</strain>
        <strain evidence="4 7">MSK.17.38</strain>
    </source>
</reference>
<dbReference type="SMART" id="SM00710">
    <property type="entry name" value="PbH1"/>
    <property type="match status" value="4"/>
</dbReference>
<dbReference type="Proteomes" id="UP000528555">
    <property type="component" value="Unassembled WGS sequence"/>
</dbReference>
<evidence type="ECO:0000313" key="6">
    <source>
        <dbReference type="Proteomes" id="UP000528555"/>
    </source>
</evidence>
<dbReference type="EMBL" id="JAAIUO010000006">
    <property type="protein sequence ID" value="NSK15133.1"/>
    <property type="molecule type" value="Genomic_DNA"/>
</dbReference>
<organism evidence="5 6">
    <name type="scientific">Dorea phocaeensis</name>
    <dbReference type="NCBI Taxonomy" id="2040291"/>
    <lineage>
        <taxon>Bacteria</taxon>
        <taxon>Bacillati</taxon>
        <taxon>Bacillota</taxon>
        <taxon>Clostridia</taxon>
        <taxon>Lachnospirales</taxon>
        <taxon>Lachnospiraceae</taxon>
        <taxon>Dorea</taxon>
    </lineage>
</organism>
<dbReference type="Proteomes" id="UP000701680">
    <property type="component" value="Unassembled WGS sequence"/>
</dbReference>
<feature type="signal peptide" evidence="3">
    <location>
        <begin position="1"/>
        <end position="25"/>
    </location>
</feature>
<keyword evidence="2" id="KW-1133">Transmembrane helix</keyword>
<evidence type="ECO:0000313" key="4">
    <source>
        <dbReference type="EMBL" id="NSK15133.1"/>
    </source>
</evidence>
<proteinExistence type="predicted"/>
<accession>A0A850HLJ2</accession>
<dbReference type="InterPro" id="IPR006626">
    <property type="entry name" value="PbH1"/>
</dbReference>
<dbReference type="AlphaFoldDB" id="A0A850HLJ2"/>
<dbReference type="SUPFAM" id="SSF51126">
    <property type="entry name" value="Pectin lyase-like"/>
    <property type="match status" value="1"/>
</dbReference>
<evidence type="ECO:0000313" key="5">
    <source>
        <dbReference type="EMBL" id="NVH58906.1"/>
    </source>
</evidence>
<reference evidence="5" key="2">
    <citation type="submission" date="2020-02" db="EMBL/GenBank/DDBJ databases">
        <authorList>
            <person name="Littmann E."/>
            <person name="Sorbara M."/>
        </authorList>
    </citation>
    <scope>NUCLEOTIDE SEQUENCE</scope>
    <source>
        <strain evidence="5">MSK.17.11</strain>
        <strain evidence="4">MSK.17.38</strain>
    </source>
</reference>
<dbReference type="EMBL" id="JAAITX010000006">
    <property type="protein sequence ID" value="NVH58906.1"/>
    <property type="molecule type" value="Genomic_DNA"/>
</dbReference>
<dbReference type="RefSeq" id="WP_173814924.1">
    <property type="nucleotide sequence ID" value="NZ_JAAITX010000006.1"/>
</dbReference>
<evidence type="ECO:0000256" key="2">
    <source>
        <dbReference type="SAM" id="Phobius"/>
    </source>
</evidence>
<feature type="transmembrane region" description="Helical" evidence="2">
    <location>
        <begin position="592"/>
        <end position="610"/>
    </location>
</feature>
<keyword evidence="3" id="KW-0732">Signal</keyword>
<dbReference type="InterPro" id="IPR011050">
    <property type="entry name" value="Pectin_lyase_fold/virulence"/>
</dbReference>
<keyword evidence="2" id="KW-0812">Transmembrane</keyword>
<keyword evidence="2" id="KW-0472">Membrane</keyword>
<evidence type="ECO:0000256" key="1">
    <source>
        <dbReference type="SAM" id="MobiDB-lite"/>
    </source>
</evidence>
<evidence type="ECO:0000256" key="3">
    <source>
        <dbReference type="SAM" id="SignalP"/>
    </source>
</evidence>
<keyword evidence="6" id="KW-1185">Reference proteome</keyword>
<evidence type="ECO:0000313" key="7">
    <source>
        <dbReference type="Proteomes" id="UP000701680"/>
    </source>
</evidence>
<feature type="compositionally biased region" description="Polar residues" evidence="1">
    <location>
        <begin position="560"/>
        <end position="580"/>
    </location>
</feature>
<protein>
    <recommendedName>
        <fullName evidence="8">LPXTG cell wall anchor domain-containing protein</fullName>
    </recommendedName>
</protein>
<comment type="caution">
    <text evidence="5">The sequence shown here is derived from an EMBL/GenBank/DDBJ whole genome shotgun (WGS) entry which is preliminary data.</text>
</comment>
<evidence type="ECO:0008006" key="8">
    <source>
        <dbReference type="Google" id="ProtNLM"/>
    </source>
</evidence>
<feature type="chain" id="PRO_5032998400" description="LPXTG cell wall anchor domain-containing protein" evidence="3">
    <location>
        <begin position="26"/>
        <end position="620"/>
    </location>
</feature>